<keyword evidence="1" id="KW-0812">Transmembrane</keyword>
<accession>A0A4Y9SAP1</accession>
<evidence type="ECO:0008006" key="4">
    <source>
        <dbReference type="Google" id="ProtNLM"/>
    </source>
</evidence>
<name>A0A4Y9SAP1_9BURK</name>
<evidence type="ECO:0000313" key="2">
    <source>
        <dbReference type="EMBL" id="TFW19057.1"/>
    </source>
</evidence>
<evidence type="ECO:0000256" key="1">
    <source>
        <dbReference type="SAM" id="Phobius"/>
    </source>
</evidence>
<dbReference type="OrthoDB" id="5405464at2"/>
<reference evidence="2 3" key="1">
    <citation type="submission" date="2019-03" db="EMBL/GenBank/DDBJ databases">
        <title>Draft Genome Sequence of Massilia arenosa sp. nov., a Novel Massilia Species Isolated from a Sandy-loam Maize Soil.</title>
        <authorList>
            <person name="Raths R."/>
            <person name="Peta V."/>
            <person name="Bucking H."/>
        </authorList>
    </citation>
    <scope>NUCLEOTIDE SEQUENCE [LARGE SCALE GENOMIC DNA]</scope>
    <source>
        <strain evidence="2 3">MC02</strain>
    </source>
</reference>
<proteinExistence type="predicted"/>
<comment type="caution">
    <text evidence="2">The sequence shown here is derived from an EMBL/GenBank/DDBJ whole genome shotgun (WGS) entry which is preliminary data.</text>
</comment>
<dbReference type="AlphaFoldDB" id="A0A4Y9SAP1"/>
<feature type="transmembrane region" description="Helical" evidence="1">
    <location>
        <begin position="67"/>
        <end position="100"/>
    </location>
</feature>
<evidence type="ECO:0000313" key="3">
    <source>
        <dbReference type="Proteomes" id="UP000298438"/>
    </source>
</evidence>
<dbReference type="EMBL" id="SPVF01000153">
    <property type="protein sequence ID" value="TFW19057.1"/>
    <property type="molecule type" value="Genomic_DNA"/>
</dbReference>
<keyword evidence="1" id="KW-0472">Membrane</keyword>
<organism evidence="2 3">
    <name type="scientific">Zemynaea arenosa</name>
    <dbReference type="NCBI Taxonomy" id="2561931"/>
    <lineage>
        <taxon>Bacteria</taxon>
        <taxon>Pseudomonadati</taxon>
        <taxon>Pseudomonadota</taxon>
        <taxon>Betaproteobacteria</taxon>
        <taxon>Burkholderiales</taxon>
        <taxon>Oxalobacteraceae</taxon>
        <taxon>Telluria group</taxon>
        <taxon>Zemynaea</taxon>
    </lineage>
</organism>
<gene>
    <name evidence="2" type="ORF">E4L96_12365</name>
</gene>
<keyword evidence="3" id="KW-1185">Reference proteome</keyword>
<feature type="transmembrane region" description="Helical" evidence="1">
    <location>
        <begin position="20"/>
        <end position="46"/>
    </location>
</feature>
<dbReference type="RefSeq" id="WP_135207532.1">
    <property type="nucleotide sequence ID" value="NZ_SPVF01000153.1"/>
</dbReference>
<keyword evidence="1" id="KW-1133">Transmembrane helix</keyword>
<protein>
    <recommendedName>
        <fullName evidence="4">DUF4870 domain-containing protein</fullName>
    </recommendedName>
</protein>
<sequence>MNQTYVQDAAFENVKQTARMLYIAHGVCFFFSLGAFNLIPLIINYIKRQDAYGTYVYSHHSWMIRSFWYYVALWVIGWIVFVTLIGIPVAILIWGFAWLFEAYRLIRGFVDLNNGRPME</sequence>
<dbReference type="Proteomes" id="UP000298438">
    <property type="component" value="Unassembled WGS sequence"/>
</dbReference>